<dbReference type="GO" id="GO:0008892">
    <property type="term" value="F:guanine deaminase activity"/>
    <property type="evidence" value="ECO:0007669"/>
    <property type="project" value="UniProtKB-EC"/>
</dbReference>
<dbReference type="Pfam" id="PF01979">
    <property type="entry name" value="Amidohydro_1"/>
    <property type="match status" value="1"/>
</dbReference>
<reference evidence="4 5" key="1">
    <citation type="submission" date="2020-08" db="EMBL/GenBank/DDBJ databases">
        <title>Genomic Encyclopedia of Type Strains, Phase IV (KMG-IV): sequencing the most valuable type-strain genomes for metagenomic binning, comparative biology and taxonomic classification.</title>
        <authorList>
            <person name="Goeker M."/>
        </authorList>
    </citation>
    <scope>NUCLEOTIDE SEQUENCE [LARGE SCALE GENOMIC DNA]</scope>
    <source>
        <strain evidence="4 5">DSM 16268</strain>
    </source>
</reference>
<dbReference type="InterPro" id="IPR050287">
    <property type="entry name" value="MTA/SAH_deaminase"/>
</dbReference>
<gene>
    <name evidence="4" type="ORF">GGQ63_003882</name>
</gene>
<evidence type="ECO:0000313" key="4">
    <source>
        <dbReference type="EMBL" id="MBB5754790.1"/>
    </source>
</evidence>
<keyword evidence="5" id="KW-1185">Reference proteome</keyword>
<dbReference type="PANTHER" id="PTHR43794">
    <property type="entry name" value="AMINOHYDROLASE SSNA-RELATED"/>
    <property type="match status" value="1"/>
</dbReference>
<feature type="domain" description="Amidohydrolase-related" evidence="3">
    <location>
        <begin position="57"/>
        <end position="430"/>
    </location>
</feature>
<dbReference type="Gene3D" id="3.20.20.140">
    <property type="entry name" value="Metal-dependent hydrolases"/>
    <property type="match status" value="1"/>
</dbReference>
<dbReference type="InterPro" id="IPR032466">
    <property type="entry name" value="Metal_Hydrolase"/>
</dbReference>
<organism evidence="4 5">
    <name type="scientific">Prosthecomicrobium pneumaticum</name>
    <dbReference type="NCBI Taxonomy" id="81895"/>
    <lineage>
        <taxon>Bacteria</taxon>
        <taxon>Pseudomonadati</taxon>
        <taxon>Pseudomonadota</taxon>
        <taxon>Alphaproteobacteria</taxon>
        <taxon>Hyphomicrobiales</taxon>
        <taxon>Kaistiaceae</taxon>
        <taxon>Prosthecomicrobium</taxon>
    </lineage>
</organism>
<protein>
    <submittedName>
        <fullName evidence="4">Guanine deaminase</fullName>
        <ecNumber evidence="4">3.5.4.3</ecNumber>
    </submittedName>
</protein>
<dbReference type="Gene3D" id="2.30.40.10">
    <property type="entry name" value="Urease, subunit C, domain 1"/>
    <property type="match status" value="1"/>
</dbReference>
<keyword evidence="2 4" id="KW-0378">Hydrolase</keyword>
<evidence type="ECO:0000256" key="2">
    <source>
        <dbReference type="ARBA" id="ARBA00022801"/>
    </source>
</evidence>
<dbReference type="EMBL" id="JACHOO010000010">
    <property type="protein sequence ID" value="MBB5754790.1"/>
    <property type="molecule type" value="Genomic_DNA"/>
</dbReference>
<dbReference type="SUPFAM" id="SSF51556">
    <property type="entry name" value="Metallo-dependent hydrolases"/>
    <property type="match status" value="1"/>
</dbReference>
<dbReference type="SUPFAM" id="SSF51338">
    <property type="entry name" value="Composite domain of metallo-dependent hydrolases"/>
    <property type="match status" value="2"/>
</dbReference>
<dbReference type="AlphaFoldDB" id="A0A7W9L3Q5"/>
<evidence type="ECO:0000313" key="5">
    <source>
        <dbReference type="Proteomes" id="UP000523821"/>
    </source>
</evidence>
<dbReference type="RefSeq" id="WP_183858223.1">
    <property type="nucleotide sequence ID" value="NZ_JACHOO010000010.1"/>
</dbReference>
<dbReference type="InterPro" id="IPR011059">
    <property type="entry name" value="Metal-dep_hydrolase_composite"/>
</dbReference>
<dbReference type="PANTHER" id="PTHR43794:SF11">
    <property type="entry name" value="AMIDOHYDROLASE-RELATED DOMAIN-CONTAINING PROTEIN"/>
    <property type="match status" value="1"/>
</dbReference>
<dbReference type="InterPro" id="IPR006680">
    <property type="entry name" value="Amidohydro-rel"/>
</dbReference>
<proteinExistence type="inferred from homology"/>
<dbReference type="EC" id="3.5.4.3" evidence="4"/>
<comment type="caution">
    <text evidence="4">The sequence shown here is derived from an EMBL/GenBank/DDBJ whole genome shotgun (WGS) entry which is preliminary data.</text>
</comment>
<sequence>MRHLIIRNGRLVDLASRSAPFRDILVGDGAILEVGPPGLAAPEGAELFDAAGLLMHAGLVNGHTHGVGTLTRGSRDRFDLALLLANAPAQTSRQSAEIKYLNTYLGALEMLMKGCTTAFDLTFGVPFASTEDLIAMGQAYRDAGMRAVMAPMIADTPFYHAIPGLYDSLPDDLKPLVGAAAETDAVLGAMRAALEAWPHDRDFVRLGVAPTIPLHCSEALFSGAVRLARAFGTVVQSHVGEAKFQAVAAIERYGMSMVAHLDRLGVLGPDFSVAHGVWLDADDMRRLADAGASVSHNPGSNMRLGSGIADVRGLLAAGVNLAIGTDGSASSDNQNMYEAMRAGFQVAAVRHPDMERWLTGPEILRAATEGGARETGFTGIGAIEPGKRADIVFLALDHPNWMPVNDPTVQIVLVEDGTAVRHVMVDGRLVVRDGRHLGSDMGALARRAEAAKAELAALQGPALAAAAKLEPFASRFCLGLAARPYPVERFATCSCCTDGGFSAEAV</sequence>
<name>A0A7W9L3Q5_9HYPH</name>
<dbReference type="Proteomes" id="UP000523821">
    <property type="component" value="Unassembled WGS sequence"/>
</dbReference>
<evidence type="ECO:0000259" key="3">
    <source>
        <dbReference type="Pfam" id="PF01979"/>
    </source>
</evidence>
<comment type="similarity">
    <text evidence="1">Belongs to the metallo-dependent hydrolases superfamily. ATZ/TRZ family.</text>
</comment>
<evidence type="ECO:0000256" key="1">
    <source>
        <dbReference type="ARBA" id="ARBA00006745"/>
    </source>
</evidence>
<accession>A0A7W9L3Q5</accession>